<dbReference type="GO" id="GO:0008289">
    <property type="term" value="F:lipid binding"/>
    <property type="evidence" value="ECO:0007669"/>
    <property type="project" value="UniProtKB-KW"/>
</dbReference>
<dbReference type="CDD" id="cd00742">
    <property type="entry name" value="FABP"/>
    <property type="match status" value="1"/>
</dbReference>
<proteinExistence type="inferred from homology"/>
<keyword evidence="6" id="KW-1185">Reference proteome</keyword>
<dbReference type="PROSITE" id="PS00214">
    <property type="entry name" value="FABP"/>
    <property type="match status" value="1"/>
</dbReference>
<evidence type="ECO:0000259" key="4">
    <source>
        <dbReference type="PROSITE" id="PS00214"/>
    </source>
</evidence>
<gene>
    <name evidence="5" type="ORF">A3Q56_00039</name>
</gene>
<dbReference type="SUPFAM" id="SSF50814">
    <property type="entry name" value="Lipocalins"/>
    <property type="match status" value="1"/>
</dbReference>
<evidence type="ECO:0000256" key="3">
    <source>
        <dbReference type="RuleBase" id="RU003696"/>
    </source>
</evidence>
<dbReference type="EMBL" id="LWCA01000002">
    <property type="protein sequence ID" value="OAF72160.1"/>
    <property type="molecule type" value="Genomic_DNA"/>
</dbReference>
<dbReference type="PRINTS" id="PR00178">
    <property type="entry name" value="FATTYACIDBP"/>
</dbReference>
<dbReference type="InterPro" id="IPR000463">
    <property type="entry name" value="Fatty_acid-bd"/>
</dbReference>
<dbReference type="PANTHER" id="PTHR11955">
    <property type="entry name" value="FATTY ACID BINDING PROTEIN"/>
    <property type="match status" value="1"/>
</dbReference>
<organism evidence="5 6">
    <name type="scientific">Intoshia linei</name>
    <dbReference type="NCBI Taxonomy" id="1819745"/>
    <lineage>
        <taxon>Eukaryota</taxon>
        <taxon>Metazoa</taxon>
        <taxon>Spiralia</taxon>
        <taxon>Lophotrochozoa</taxon>
        <taxon>Mesozoa</taxon>
        <taxon>Orthonectida</taxon>
        <taxon>Rhopaluridae</taxon>
        <taxon>Intoshia</taxon>
    </lineage>
</organism>
<dbReference type="AlphaFoldDB" id="A0A177BD68"/>
<dbReference type="Gene3D" id="2.40.128.20">
    <property type="match status" value="1"/>
</dbReference>
<sequence>MSEFNGNWILYDSRHFDDYLKQIKVGFLTRKILNWLKTEQVIYIKENRGLIITNSTFKNSRIDFVLGEEFIEERGDGQTYQTLVTLKDNKIIQFQRGNCNSKITRKLKDKNTMIMTLTTNKCICQRIYKRRSELLNIDAITAKDRMHST</sequence>
<protein>
    <submittedName>
        <fullName evidence="5">Fatty acid-binding protein 3</fullName>
    </submittedName>
</protein>
<comment type="similarity">
    <text evidence="1 3">Belongs to the calycin superfamily. Fatty-acid binding protein (FABP) family.</text>
</comment>
<keyword evidence="3" id="KW-0813">Transport</keyword>
<evidence type="ECO:0000256" key="1">
    <source>
        <dbReference type="ARBA" id="ARBA00008390"/>
    </source>
</evidence>
<reference evidence="5 6" key="1">
    <citation type="submission" date="2016-04" db="EMBL/GenBank/DDBJ databases">
        <title>The genome of Intoshia linei affirms orthonectids as highly simplified spiralians.</title>
        <authorList>
            <person name="Mikhailov K.V."/>
            <person name="Slusarev G.S."/>
            <person name="Nikitin M.A."/>
            <person name="Logacheva M.D."/>
            <person name="Penin A."/>
            <person name="Aleoshin V."/>
            <person name="Panchin Y.V."/>
        </authorList>
    </citation>
    <scope>NUCLEOTIDE SEQUENCE [LARGE SCALE GENOMIC DNA]</scope>
    <source>
        <strain evidence="5">Intl2013</strain>
        <tissue evidence="5">Whole animal</tissue>
    </source>
</reference>
<dbReference type="Pfam" id="PF00061">
    <property type="entry name" value="Lipocalin"/>
    <property type="match status" value="1"/>
</dbReference>
<dbReference type="OrthoDB" id="412780at2759"/>
<keyword evidence="2" id="KW-0446">Lipid-binding</keyword>
<feature type="domain" description="Cytosolic fatty-acid binding proteins" evidence="4">
    <location>
        <begin position="6"/>
        <end position="23"/>
    </location>
</feature>
<dbReference type="InterPro" id="IPR000566">
    <property type="entry name" value="Lipocln_cytosolic_FA-bd_dom"/>
</dbReference>
<name>A0A177BD68_9BILA</name>
<dbReference type="InterPro" id="IPR031259">
    <property type="entry name" value="ILBP"/>
</dbReference>
<accession>A0A177BD68</accession>
<evidence type="ECO:0000313" key="6">
    <source>
        <dbReference type="Proteomes" id="UP000078046"/>
    </source>
</evidence>
<comment type="caution">
    <text evidence="5">The sequence shown here is derived from an EMBL/GenBank/DDBJ whole genome shotgun (WGS) entry which is preliminary data.</text>
</comment>
<dbReference type="Proteomes" id="UP000078046">
    <property type="component" value="Unassembled WGS sequence"/>
</dbReference>
<evidence type="ECO:0000256" key="2">
    <source>
        <dbReference type="ARBA" id="ARBA00023121"/>
    </source>
</evidence>
<evidence type="ECO:0000313" key="5">
    <source>
        <dbReference type="EMBL" id="OAF72160.1"/>
    </source>
</evidence>
<dbReference type="InterPro" id="IPR012674">
    <property type="entry name" value="Calycin"/>
</dbReference>